<feature type="domain" description="Aminoglycoside phosphotransferase" evidence="1">
    <location>
        <begin position="29"/>
        <end position="270"/>
    </location>
</feature>
<comment type="caution">
    <text evidence="2">The sequence shown here is derived from an EMBL/GenBank/DDBJ whole genome shotgun (WGS) entry which is preliminary data.</text>
</comment>
<name>A0ABT0Y0U0_9ACTN</name>
<evidence type="ECO:0000259" key="1">
    <source>
        <dbReference type="Pfam" id="PF01636"/>
    </source>
</evidence>
<dbReference type="Gene3D" id="1.20.58.840">
    <property type="match status" value="1"/>
</dbReference>
<dbReference type="PANTHER" id="PTHR21310:SF40">
    <property type="entry name" value="AMINOGLYCOSIDE PHOSPHOTRANSFERASE DOMAIN-CONTAINING PROTEIN-RELATED"/>
    <property type="match status" value="1"/>
</dbReference>
<accession>A0ABT0Y0U0</accession>
<dbReference type="RefSeq" id="WP_251799344.1">
    <property type="nucleotide sequence ID" value="NZ_JAMQOL010000022.1"/>
</dbReference>
<dbReference type="Pfam" id="PF01636">
    <property type="entry name" value="APH"/>
    <property type="match status" value="1"/>
</dbReference>
<reference evidence="2 3" key="1">
    <citation type="submission" date="2022-06" db="EMBL/GenBank/DDBJ databases">
        <title>Actinoplanes abujensis sp. nov., isolated from Nigerian arid soil.</title>
        <authorList>
            <person name="Ding P."/>
        </authorList>
    </citation>
    <scope>NUCLEOTIDE SEQUENCE [LARGE SCALE GENOMIC DNA]</scope>
    <source>
        <strain evidence="3">TRM88002</strain>
    </source>
</reference>
<dbReference type="InterPro" id="IPR011009">
    <property type="entry name" value="Kinase-like_dom_sf"/>
</dbReference>
<dbReference type="EMBL" id="JAMQOL010000022">
    <property type="protein sequence ID" value="MCM4079500.1"/>
    <property type="molecule type" value="Genomic_DNA"/>
</dbReference>
<dbReference type="InterPro" id="IPR002575">
    <property type="entry name" value="Aminoglycoside_PTrfase"/>
</dbReference>
<gene>
    <name evidence="2" type="ORF">LXN57_18155</name>
</gene>
<keyword evidence="3" id="KW-1185">Reference proteome</keyword>
<protein>
    <submittedName>
        <fullName evidence="2">Aminoglycoside phosphotransferase family protein</fullName>
    </submittedName>
</protein>
<dbReference type="Proteomes" id="UP001523216">
    <property type="component" value="Unassembled WGS sequence"/>
</dbReference>
<dbReference type="Gene3D" id="3.30.200.20">
    <property type="entry name" value="Phosphorylase Kinase, domain 1"/>
    <property type="match status" value="1"/>
</dbReference>
<evidence type="ECO:0000313" key="2">
    <source>
        <dbReference type="EMBL" id="MCM4079500.1"/>
    </source>
</evidence>
<dbReference type="PANTHER" id="PTHR21310">
    <property type="entry name" value="AMINOGLYCOSIDE PHOSPHOTRANSFERASE-RELATED-RELATED"/>
    <property type="match status" value="1"/>
</dbReference>
<sequence length="318" mass="34986">MRERPDGLSDDDVIRGLADGWNLRPRELEFLPVGAGGYHWAVDDEGGERWFATVDVRADLPTLRQALGTATALRKAGLTFVLAPVPDRDGDAARPLSAQHALSVYPLVPGTAGDFGPHAESERNDVLNLLIDLHRTDPPSIALRTDLRLPGREDLETALSALDAPWTGGPYGEPAREILSRHAARITTWLHEFDELAASVAPTTEWVVTHGEPHPGNVLRTPDGPLLIDWDTARVAPPERDLWMLTSAMIGAPPAPDDSLLKTYGHRTGRSVSRPAIAFYRRWWILADLAIYTAELRHPHTATPDRADSLRYLTACLQ</sequence>
<dbReference type="SUPFAM" id="SSF56112">
    <property type="entry name" value="Protein kinase-like (PK-like)"/>
    <property type="match status" value="1"/>
</dbReference>
<proteinExistence type="predicted"/>
<evidence type="ECO:0000313" key="3">
    <source>
        <dbReference type="Proteomes" id="UP001523216"/>
    </source>
</evidence>
<dbReference type="InterPro" id="IPR051678">
    <property type="entry name" value="AGP_Transferase"/>
</dbReference>
<dbReference type="Gene3D" id="1.10.510.10">
    <property type="entry name" value="Transferase(Phosphotransferase) domain 1"/>
    <property type="match status" value="1"/>
</dbReference>
<organism evidence="2 3">
    <name type="scientific">Paractinoplanes hotanensis</name>
    <dbReference type="NCBI Taxonomy" id="2906497"/>
    <lineage>
        <taxon>Bacteria</taxon>
        <taxon>Bacillati</taxon>
        <taxon>Actinomycetota</taxon>
        <taxon>Actinomycetes</taxon>
        <taxon>Micromonosporales</taxon>
        <taxon>Micromonosporaceae</taxon>
        <taxon>Paractinoplanes</taxon>
    </lineage>
</organism>